<evidence type="ECO:0000313" key="3">
    <source>
        <dbReference type="Proteomes" id="UP000831327"/>
    </source>
</evidence>
<reference evidence="2 3" key="1">
    <citation type="journal article" date="2016" name="Microbes Environ.">
        <title>Phylogenetically diverse aerobic anoxygenic phototrophic bacteria isolated from epilithic biofilms in Tama river, Japan.</title>
        <authorList>
            <person name="Hirose S."/>
            <person name="Matsuura K."/>
            <person name="Haruta S."/>
        </authorList>
    </citation>
    <scope>NUCLEOTIDE SEQUENCE [LARGE SCALE GENOMIC DNA]</scope>
    <source>
        <strain evidence="2 3">S08</strain>
    </source>
</reference>
<feature type="domain" description="DUF305" evidence="1">
    <location>
        <begin position="57"/>
        <end position="140"/>
    </location>
</feature>
<keyword evidence="3" id="KW-1185">Reference proteome</keyword>
<dbReference type="EMBL" id="AP025637">
    <property type="protein sequence ID" value="BDG71649.1"/>
    <property type="molecule type" value="Genomic_DNA"/>
</dbReference>
<accession>A0ABN6NZ00</accession>
<evidence type="ECO:0000259" key="1">
    <source>
        <dbReference type="Pfam" id="PF03713"/>
    </source>
</evidence>
<dbReference type="Pfam" id="PF03713">
    <property type="entry name" value="DUF305"/>
    <property type="match status" value="1"/>
</dbReference>
<name>A0ABN6NZ00_9PROT</name>
<dbReference type="Proteomes" id="UP000831327">
    <property type="component" value="Chromosome"/>
</dbReference>
<gene>
    <name evidence="2" type="ORF">Rmf_15780</name>
</gene>
<proteinExistence type="predicted"/>
<dbReference type="InterPro" id="IPR012347">
    <property type="entry name" value="Ferritin-like"/>
</dbReference>
<dbReference type="Gene3D" id="1.20.1260.10">
    <property type="match status" value="1"/>
</dbReference>
<protein>
    <recommendedName>
        <fullName evidence="1">DUF305 domain-containing protein</fullName>
    </recommendedName>
</protein>
<dbReference type="PANTHER" id="PTHR36933">
    <property type="entry name" value="SLL0788 PROTEIN"/>
    <property type="match status" value="1"/>
</dbReference>
<organism evidence="2 3">
    <name type="scientific">Roseomonas fluvialis</name>
    <dbReference type="NCBI Taxonomy" id="1750527"/>
    <lineage>
        <taxon>Bacteria</taxon>
        <taxon>Pseudomonadati</taxon>
        <taxon>Pseudomonadota</taxon>
        <taxon>Alphaproteobacteria</taxon>
        <taxon>Acetobacterales</taxon>
        <taxon>Roseomonadaceae</taxon>
        <taxon>Roseomonas</taxon>
    </lineage>
</organism>
<dbReference type="PANTHER" id="PTHR36933:SF1">
    <property type="entry name" value="SLL0788 PROTEIN"/>
    <property type="match status" value="1"/>
</dbReference>
<evidence type="ECO:0000313" key="2">
    <source>
        <dbReference type="EMBL" id="BDG71649.1"/>
    </source>
</evidence>
<dbReference type="InterPro" id="IPR005183">
    <property type="entry name" value="DUF305_CopM-like"/>
</dbReference>
<sequence>MRRSILAAVAAAALVGGGAGYVLAQGMPPGHRMPGGQMMPGMQHGQMPMQQGMQPAGPGASAPSSQAFAAAMDKMHRDMAIQYSGNADRDFVAGMIPHHQGAIDMARIVLQHGQDPEVRRLAQEIVSAQEREIAQMRAMLARLPAR</sequence>